<comment type="similarity">
    <text evidence="9 10">Belongs to the TrpA family.</text>
</comment>
<organism evidence="11 12">
    <name type="scientific">Trichococcus palustris</name>
    <dbReference type="NCBI Taxonomy" id="140314"/>
    <lineage>
        <taxon>Bacteria</taxon>
        <taxon>Bacillati</taxon>
        <taxon>Bacillota</taxon>
        <taxon>Bacilli</taxon>
        <taxon>Lactobacillales</taxon>
        <taxon>Carnobacteriaceae</taxon>
        <taxon>Trichococcus</taxon>
    </lineage>
</organism>
<feature type="active site" description="Proton acceptor" evidence="9">
    <location>
        <position position="54"/>
    </location>
</feature>
<evidence type="ECO:0000256" key="9">
    <source>
        <dbReference type="HAMAP-Rule" id="MF_00131"/>
    </source>
</evidence>
<comment type="subunit">
    <text evidence="3 9">Tetramer of two alpha and two beta chains.</text>
</comment>
<accession>A0A143YI55</accession>
<dbReference type="UniPathway" id="UPA00035">
    <property type="reaction ID" value="UER00044"/>
</dbReference>
<dbReference type="SUPFAM" id="SSF51366">
    <property type="entry name" value="Ribulose-phoshate binding barrel"/>
    <property type="match status" value="1"/>
</dbReference>
<dbReference type="CDD" id="cd04724">
    <property type="entry name" value="Tryptophan_synthase_alpha"/>
    <property type="match status" value="1"/>
</dbReference>
<proteinExistence type="inferred from homology"/>
<dbReference type="PROSITE" id="PS00167">
    <property type="entry name" value="TRP_SYNTHASE_ALPHA"/>
    <property type="match status" value="1"/>
</dbReference>
<dbReference type="Proteomes" id="UP000242754">
    <property type="component" value="Unassembled WGS sequence"/>
</dbReference>
<dbReference type="NCBIfam" id="TIGR00262">
    <property type="entry name" value="trpA"/>
    <property type="match status" value="1"/>
</dbReference>
<protein>
    <recommendedName>
        <fullName evidence="9">Tryptophan synthase alpha chain</fullName>
        <ecNumber evidence="9">4.2.1.20</ecNumber>
    </recommendedName>
</protein>
<evidence type="ECO:0000256" key="10">
    <source>
        <dbReference type="RuleBase" id="RU003662"/>
    </source>
</evidence>
<evidence type="ECO:0000256" key="2">
    <source>
        <dbReference type="ARBA" id="ARBA00004733"/>
    </source>
</evidence>
<evidence type="ECO:0000313" key="12">
    <source>
        <dbReference type="Proteomes" id="UP000242754"/>
    </source>
</evidence>
<keyword evidence="7 9" id="KW-0456">Lyase</keyword>
<dbReference type="AlphaFoldDB" id="A0A143YI55"/>
<dbReference type="GO" id="GO:0004834">
    <property type="term" value="F:tryptophan synthase activity"/>
    <property type="evidence" value="ECO:0007669"/>
    <property type="project" value="UniProtKB-UniRule"/>
</dbReference>
<evidence type="ECO:0000256" key="6">
    <source>
        <dbReference type="ARBA" id="ARBA00023141"/>
    </source>
</evidence>
<dbReference type="InterPro" id="IPR018204">
    <property type="entry name" value="Trp_synthase_alpha_AS"/>
</dbReference>
<reference evidence="11 12" key="1">
    <citation type="submission" date="2016-02" db="EMBL/GenBank/DDBJ databases">
        <authorList>
            <person name="Wen L."/>
            <person name="He K."/>
            <person name="Yang H."/>
        </authorList>
    </citation>
    <scope>NUCLEOTIDE SEQUENCE [LARGE SCALE GENOMIC DNA]</scope>
    <source>
        <strain evidence="11">Trichococcus palustris</strain>
    </source>
</reference>
<comment type="function">
    <text evidence="1 9">The alpha subunit is responsible for the aldol cleavage of indoleglycerol phosphate to indole and glyceraldehyde 3-phosphate.</text>
</comment>
<evidence type="ECO:0000313" key="11">
    <source>
        <dbReference type="EMBL" id="CZQ90322.1"/>
    </source>
</evidence>
<keyword evidence="12" id="KW-1185">Reference proteome</keyword>
<dbReference type="GO" id="GO:0005829">
    <property type="term" value="C:cytosol"/>
    <property type="evidence" value="ECO:0007669"/>
    <property type="project" value="TreeGrafter"/>
</dbReference>
<feature type="active site" description="Proton acceptor" evidence="9">
    <location>
        <position position="43"/>
    </location>
</feature>
<dbReference type="InterPro" id="IPR002028">
    <property type="entry name" value="Trp_synthase_suA"/>
</dbReference>
<dbReference type="STRING" id="140314.SAMN04488076_12127"/>
<dbReference type="Gene3D" id="3.20.20.70">
    <property type="entry name" value="Aldolase class I"/>
    <property type="match status" value="1"/>
</dbReference>
<evidence type="ECO:0000256" key="4">
    <source>
        <dbReference type="ARBA" id="ARBA00022605"/>
    </source>
</evidence>
<evidence type="ECO:0000256" key="5">
    <source>
        <dbReference type="ARBA" id="ARBA00022822"/>
    </source>
</evidence>
<dbReference type="Pfam" id="PF00290">
    <property type="entry name" value="Trp_syntA"/>
    <property type="match status" value="1"/>
</dbReference>
<dbReference type="HAMAP" id="MF_00131">
    <property type="entry name" value="Trp_synth_alpha"/>
    <property type="match status" value="1"/>
</dbReference>
<evidence type="ECO:0000256" key="7">
    <source>
        <dbReference type="ARBA" id="ARBA00023239"/>
    </source>
</evidence>
<name>A0A143YI55_9LACT</name>
<dbReference type="EC" id="4.2.1.20" evidence="9"/>
<evidence type="ECO:0000256" key="8">
    <source>
        <dbReference type="ARBA" id="ARBA00049047"/>
    </source>
</evidence>
<evidence type="ECO:0000256" key="1">
    <source>
        <dbReference type="ARBA" id="ARBA00003365"/>
    </source>
</evidence>
<evidence type="ECO:0000256" key="3">
    <source>
        <dbReference type="ARBA" id="ARBA00011270"/>
    </source>
</evidence>
<dbReference type="PANTHER" id="PTHR43406">
    <property type="entry name" value="TRYPTOPHAN SYNTHASE, ALPHA CHAIN"/>
    <property type="match status" value="1"/>
</dbReference>
<dbReference type="FunFam" id="3.20.20.70:FF:000037">
    <property type="entry name" value="Tryptophan synthase alpha chain"/>
    <property type="match status" value="1"/>
</dbReference>
<keyword evidence="6 9" id="KW-0057">Aromatic amino acid biosynthesis</keyword>
<keyword evidence="5 9" id="KW-0822">Tryptophan biosynthesis</keyword>
<sequence>MSRITDAFRHKAFIPFVTAGDPNLATTKELIREIVANGADIVEIGIPFSDPVAEGPAIQKADERALANGINTDDIFRMVAELRTEITTPFVFMTYINPVFVYGIDKFMARCSEVGIDGIIIPDVPFEEKHLVQAACRKNGVTLISMVAPSSAERIAMIAKEAEGFLYVVSSLGVTGVRSDITTDIGTILAEIRKVSDIPCAVGFGISNAQQAKAMSEAADGVIIGSAIINIMEKYGEDSPKPVGEFVAGIVDAIRGKANSPIT</sequence>
<dbReference type="InterPro" id="IPR011060">
    <property type="entry name" value="RibuloseP-bd_barrel"/>
</dbReference>
<dbReference type="EMBL" id="FJNE01000003">
    <property type="protein sequence ID" value="CZQ90322.1"/>
    <property type="molecule type" value="Genomic_DNA"/>
</dbReference>
<keyword evidence="4 9" id="KW-0028">Amino-acid biosynthesis</keyword>
<dbReference type="InterPro" id="IPR013785">
    <property type="entry name" value="Aldolase_TIM"/>
</dbReference>
<comment type="pathway">
    <text evidence="2 9">Amino-acid biosynthesis; L-tryptophan biosynthesis; L-tryptophan from chorismate: step 5/5.</text>
</comment>
<gene>
    <name evidence="9" type="primary">trpA</name>
    <name evidence="11" type="ORF">Tpal_1247</name>
</gene>
<dbReference type="PANTHER" id="PTHR43406:SF1">
    <property type="entry name" value="TRYPTOPHAN SYNTHASE ALPHA CHAIN, CHLOROPLASTIC"/>
    <property type="match status" value="1"/>
</dbReference>
<comment type="catalytic activity">
    <reaction evidence="8 9">
        <text>(1S,2R)-1-C-(indol-3-yl)glycerol 3-phosphate + L-serine = D-glyceraldehyde 3-phosphate + L-tryptophan + H2O</text>
        <dbReference type="Rhea" id="RHEA:10532"/>
        <dbReference type="ChEBI" id="CHEBI:15377"/>
        <dbReference type="ChEBI" id="CHEBI:33384"/>
        <dbReference type="ChEBI" id="CHEBI:57912"/>
        <dbReference type="ChEBI" id="CHEBI:58866"/>
        <dbReference type="ChEBI" id="CHEBI:59776"/>
        <dbReference type="EC" id="4.2.1.20"/>
    </reaction>
</comment>
<dbReference type="OrthoDB" id="9804578at2"/>
<dbReference type="RefSeq" id="WP_087032589.1">
    <property type="nucleotide sequence ID" value="NZ_FJNE01000003.1"/>
</dbReference>